<protein>
    <submittedName>
        <fullName evidence="2">Uncharacterized protein</fullName>
    </submittedName>
</protein>
<proteinExistence type="predicted"/>
<evidence type="ECO:0000256" key="1">
    <source>
        <dbReference type="SAM" id="MobiDB-lite"/>
    </source>
</evidence>
<organism evidence="2 3">
    <name type="scientific">Phaseolus angularis</name>
    <name type="common">Azuki bean</name>
    <name type="synonym">Vigna angularis</name>
    <dbReference type="NCBI Taxonomy" id="3914"/>
    <lineage>
        <taxon>Eukaryota</taxon>
        <taxon>Viridiplantae</taxon>
        <taxon>Streptophyta</taxon>
        <taxon>Embryophyta</taxon>
        <taxon>Tracheophyta</taxon>
        <taxon>Spermatophyta</taxon>
        <taxon>Magnoliopsida</taxon>
        <taxon>eudicotyledons</taxon>
        <taxon>Gunneridae</taxon>
        <taxon>Pentapetalae</taxon>
        <taxon>rosids</taxon>
        <taxon>fabids</taxon>
        <taxon>Fabales</taxon>
        <taxon>Fabaceae</taxon>
        <taxon>Papilionoideae</taxon>
        <taxon>50 kb inversion clade</taxon>
        <taxon>NPAAA clade</taxon>
        <taxon>indigoferoid/millettioid clade</taxon>
        <taxon>Phaseoleae</taxon>
        <taxon>Vigna</taxon>
    </lineage>
</organism>
<gene>
    <name evidence="2" type="ORF">LR48_Vigan10g171700</name>
</gene>
<dbReference type="Gramene" id="KOM55825">
    <property type="protein sequence ID" value="KOM55825"/>
    <property type="gene ID" value="LR48_Vigan10g171700"/>
</dbReference>
<evidence type="ECO:0000313" key="3">
    <source>
        <dbReference type="Proteomes" id="UP000053144"/>
    </source>
</evidence>
<evidence type="ECO:0000313" key="2">
    <source>
        <dbReference type="EMBL" id="KOM55825.1"/>
    </source>
</evidence>
<name>A0A0L9VLA0_PHAAN</name>
<dbReference type="EMBL" id="CM003380">
    <property type="protein sequence ID" value="KOM55825.1"/>
    <property type="molecule type" value="Genomic_DNA"/>
</dbReference>
<dbReference type="AlphaFoldDB" id="A0A0L9VLA0"/>
<reference evidence="3" key="1">
    <citation type="journal article" date="2015" name="Proc. Natl. Acad. Sci. U.S.A.">
        <title>Genome sequencing of adzuki bean (Vigna angularis) provides insight into high starch and low fat accumulation and domestication.</title>
        <authorList>
            <person name="Yang K."/>
            <person name="Tian Z."/>
            <person name="Chen C."/>
            <person name="Luo L."/>
            <person name="Zhao B."/>
            <person name="Wang Z."/>
            <person name="Yu L."/>
            <person name="Li Y."/>
            <person name="Sun Y."/>
            <person name="Li W."/>
            <person name="Chen Y."/>
            <person name="Li Y."/>
            <person name="Zhang Y."/>
            <person name="Ai D."/>
            <person name="Zhao J."/>
            <person name="Shang C."/>
            <person name="Ma Y."/>
            <person name="Wu B."/>
            <person name="Wang M."/>
            <person name="Gao L."/>
            <person name="Sun D."/>
            <person name="Zhang P."/>
            <person name="Guo F."/>
            <person name="Wang W."/>
            <person name="Li Y."/>
            <person name="Wang J."/>
            <person name="Varshney R.K."/>
            <person name="Wang J."/>
            <person name="Ling H.Q."/>
            <person name="Wan P."/>
        </authorList>
    </citation>
    <scope>NUCLEOTIDE SEQUENCE</scope>
    <source>
        <strain evidence="3">cv. Jingnong 6</strain>
    </source>
</reference>
<accession>A0A0L9VLA0</accession>
<feature type="region of interest" description="Disordered" evidence="1">
    <location>
        <begin position="56"/>
        <end position="79"/>
    </location>
</feature>
<dbReference type="Proteomes" id="UP000053144">
    <property type="component" value="Chromosome 10"/>
</dbReference>
<sequence length="79" mass="8577">MMYDLHEYRKVSYNSGSGELFLEAVLLRNGGEVEVENVMPDSGETVGIGQGECVKEGDGKCEQQGDGECEKKGDGQCEQ</sequence>